<feature type="region of interest" description="Disordered" evidence="1">
    <location>
        <begin position="1"/>
        <end position="20"/>
    </location>
</feature>
<keyword evidence="3" id="KW-1185">Reference proteome</keyword>
<feature type="compositionally biased region" description="Polar residues" evidence="1">
    <location>
        <begin position="1"/>
        <end position="11"/>
    </location>
</feature>
<evidence type="ECO:0000256" key="1">
    <source>
        <dbReference type="SAM" id="MobiDB-lite"/>
    </source>
</evidence>
<reference evidence="2" key="1">
    <citation type="submission" date="2020-08" db="EMBL/GenBank/DDBJ databases">
        <title>Multicomponent nature underlies the extraordinary mechanical properties of spider dragline silk.</title>
        <authorList>
            <person name="Kono N."/>
            <person name="Nakamura H."/>
            <person name="Mori M."/>
            <person name="Yoshida Y."/>
            <person name="Ohtoshi R."/>
            <person name="Malay A.D."/>
            <person name="Moran D.A.P."/>
            <person name="Tomita M."/>
            <person name="Numata K."/>
            <person name="Arakawa K."/>
        </authorList>
    </citation>
    <scope>NUCLEOTIDE SEQUENCE</scope>
</reference>
<evidence type="ECO:0000313" key="3">
    <source>
        <dbReference type="Proteomes" id="UP000887159"/>
    </source>
</evidence>
<sequence length="84" mass="9115">MATPSISTSTILPWDERGGKYSPVPCTRDSAHKTFGLTDLTSTYSVFTRRVFGASGIEPWPSGLESDALTTRLPTAYVFCLALI</sequence>
<gene>
    <name evidence="2" type="ORF">TNCV_2147631</name>
</gene>
<name>A0A8X6SZ62_TRICX</name>
<comment type="caution">
    <text evidence="2">The sequence shown here is derived from an EMBL/GenBank/DDBJ whole genome shotgun (WGS) entry which is preliminary data.</text>
</comment>
<protein>
    <submittedName>
        <fullName evidence="2">Uncharacterized protein</fullName>
    </submittedName>
</protein>
<dbReference type="EMBL" id="BMAU01021354">
    <property type="protein sequence ID" value="GFY20070.1"/>
    <property type="molecule type" value="Genomic_DNA"/>
</dbReference>
<dbReference type="Proteomes" id="UP000887159">
    <property type="component" value="Unassembled WGS sequence"/>
</dbReference>
<proteinExistence type="predicted"/>
<accession>A0A8X6SZ62</accession>
<dbReference type="AlphaFoldDB" id="A0A8X6SZ62"/>
<evidence type="ECO:0000313" key="2">
    <source>
        <dbReference type="EMBL" id="GFY20070.1"/>
    </source>
</evidence>
<organism evidence="2 3">
    <name type="scientific">Trichonephila clavipes</name>
    <name type="common">Golden silk orbweaver</name>
    <name type="synonym">Nephila clavipes</name>
    <dbReference type="NCBI Taxonomy" id="2585209"/>
    <lineage>
        <taxon>Eukaryota</taxon>
        <taxon>Metazoa</taxon>
        <taxon>Ecdysozoa</taxon>
        <taxon>Arthropoda</taxon>
        <taxon>Chelicerata</taxon>
        <taxon>Arachnida</taxon>
        <taxon>Araneae</taxon>
        <taxon>Araneomorphae</taxon>
        <taxon>Entelegynae</taxon>
        <taxon>Araneoidea</taxon>
        <taxon>Nephilidae</taxon>
        <taxon>Trichonephila</taxon>
    </lineage>
</organism>